<dbReference type="Proteomes" id="UP000069272">
    <property type="component" value="Chromosome 2L"/>
</dbReference>
<keyword evidence="3" id="KW-1185">Reference proteome</keyword>
<sequence>MQQQQQQQPVRCTRDEEASVFGLWDSELSASDVTLRIRKGFAPASGLEAASLDQPSVPYPPSQDNDDDDGDDDDDDDDGDTNDDDDDDNGEDKTPICSHQQ</sequence>
<dbReference type="VEuPathDB" id="VectorBase:AALB000395"/>
<reference evidence="2 3" key="1">
    <citation type="journal article" date="2017" name="G3 (Bethesda)">
        <title>The Physical Genome Mapping of Anopheles albimanus Corrected Scaffold Misassemblies and Identified Interarm Rearrangements in Genus Anopheles.</title>
        <authorList>
            <person name="Artemov G.N."/>
            <person name="Peery A.N."/>
            <person name="Jiang X."/>
            <person name="Tu Z."/>
            <person name="Stegniy V.N."/>
            <person name="Sharakhova M.V."/>
            <person name="Sharakhov I.V."/>
        </authorList>
    </citation>
    <scope>NUCLEOTIDE SEQUENCE [LARGE SCALE GENOMIC DNA]</scope>
    <source>
        <strain evidence="2 3">ALBI9_A</strain>
    </source>
</reference>
<evidence type="ECO:0000313" key="3">
    <source>
        <dbReference type="Proteomes" id="UP000069272"/>
    </source>
</evidence>
<proteinExistence type="predicted"/>
<feature type="region of interest" description="Disordered" evidence="1">
    <location>
        <begin position="44"/>
        <end position="101"/>
    </location>
</feature>
<organism evidence="2 3">
    <name type="scientific">Anopheles albimanus</name>
    <name type="common">New world malaria mosquito</name>
    <dbReference type="NCBI Taxonomy" id="7167"/>
    <lineage>
        <taxon>Eukaryota</taxon>
        <taxon>Metazoa</taxon>
        <taxon>Ecdysozoa</taxon>
        <taxon>Arthropoda</taxon>
        <taxon>Hexapoda</taxon>
        <taxon>Insecta</taxon>
        <taxon>Pterygota</taxon>
        <taxon>Neoptera</taxon>
        <taxon>Endopterygota</taxon>
        <taxon>Diptera</taxon>
        <taxon>Nematocera</taxon>
        <taxon>Culicoidea</taxon>
        <taxon>Culicidae</taxon>
        <taxon>Anophelinae</taxon>
        <taxon>Anopheles</taxon>
    </lineage>
</organism>
<feature type="compositionally biased region" description="Acidic residues" evidence="1">
    <location>
        <begin position="64"/>
        <end position="90"/>
    </location>
</feature>
<protein>
    <submittedName>
        <fullName evidence="2">Uncharacterized protein</fullName>
    </submittedName>
</protein>
<dbReference type="AlphaFoldDB" id="A0A182F1R6"/>
<name>A0A182F1R6_ANOAL</name>
<reference evidence="2" key="2">
    <citation type="submission" date="2022-08" db="UniProtKB">
        <authorList>
            <consortium name="EnsemblMetazoa"/>
        </authorList>
    </citation>
    <scope>IDENTIFICATION</scope>
    <source>
        <strain evidence="2">STECLA/ALBI9_A</strain>
    </source>
</reference>
<dbReference type="EnsemblMetazoa" id="AALB000395-RA">
    <property type="protein sequence ID" value="AALB000395-PA"/>
    <property type="gene ID" value="AALB000395"/>
</dbReference>
<evidence type="ECO:0000256" key="1">
    <source>
        <dbReference type="SAM" id="MobiDB-lite"/>
    </source>
</evidence>
<accession>A0A182F1R6</accession>
<evidence type="ECO:0000313" key="2">
    <source>
        <dbReference type="EnsemblMetazoa" id="AALB000395-PA"/>
    </source>
</evidence>